<dbReference type="EMBL" id="CAEZSN010000084">
    <property type="protein sequence ID" value="CAB4545944.1"/>
    <property type="molecule type" value="Genomic_DNA"/>
</dbReference>
<comment type="function">
    <text evidence="1">General (non sugar-specific) component of the phosphoenolpyruvate-dependent sugar phosphotransferase system (sugar PTS). This major carbohydrate active-transport system catalyzes the phosphorylation of incoming sugar substrates concomitantly with their translocation across the cell membrane. The phosphoryl group from phosphoenolpyruvate (PEP) is transferred to the phosphoryl carrier protein HPr by enzyme I. Phospho-HPr then transfers it to the PTS EIIA domain.</text>
</comment>
<protein>
    <recommendedName>
        <fullName evidence="2">Phosphocarrier protein HPr</fullName>
    </recommendedName>
    <alternativeName>
        <fullName evidence="5">Histidine-containing protein</fullName>
    </alternativeName>
</protein>
<dbReference type="SUPFAM" id="SSF55594">
    <property type="entry name" value="HPr-like"/>
    <property type="match status" value="1"/>
</dbReference>
<dbReference type="PANTHER" id="PTHR33705:SF1">
    <property type="entry name" value="PHOSPHOCARRIER PROTEIN HPR"/>
    <property type="match status" value="1"/>
</dbReference>
<dbReference type="InterPro" id="IPR035895">
    <property type="entry name" value="HPr-like_sf"/>
</dbReference>
<dbReference type="AlphaFoldDB" id="A0A6J6HMP9"/>
<name>A0A6J6HMP9_9ZZZZ</name>
<dbReference type="Gene3D" id="3.30.1340.10">
    <property type="entry name" value="HPr-like"/>
    <property type="match status" value="1"/>
</dbReference>
<evidence type="ECO:0000256" key="5">
    <source>
        <dbReference type="ARBA" id="ARBA00033055"/>
    </source>
</evidence>
<dbReference type="InterPro" id="IPR050399">
    <property type="entry name" value="HPr"/>
</dbReference>
<evidence type="ECO:0000256" key="4">
    <source>
        <dbReference type="ARBA" id="ARBA00022597"/>
    </source>
</evidence>
<dbReference type="NCBIfam" id="TIGR01003">
    <property type="entry name" value="PTS_HPr_family"/>
    <property type="match status" value="1"/>
</dbReference>
<dbReference type="EMBL" id="CAEZUR010000097">
    <property type="protein sequence ID" value="CAB4614450.1"/>
    <property type="molecule type" value="Genomic_DNA"/>
</dbReference>
<reference evidence="8" key="1">
    <citation type="submission" date="2020-05" db="EMBL/GenBank/DDBJ databases">
        <authorList>
            <person name="Chiriac C."/>
            <person name="Salcher M."/>
            <person name="Ghai R."/>
            <person name="Kavagutti S V."/>
        </authorList>
    </citation>
    <scope>NUCLEOTIDE SEQUENCE</scope>
</reference>
<organism evidence="8">
    <name type="scientific">freshwater metagenome</name>
    <dbReference type="NCBI Taxonomy" id="449393"/>
    <lineage>
        <taxon>unclassified sequences</taxon>
        <taxon>metagenomes</taxon>
        <taxon>ecological metagenomes</taxon>
    </lineage>
</organism>
<proteinExistence type="predicted"/>
<accession>A0A6J6HMP9</accession>
<evidence type="ECO:0000259" key="6">
    <source>
        <dbReference type="PROSITE" id="PS51350"/>
    </source>
</evidence>
<dbReference type="PANTHER" id="PTHR33705">
    <property type="entry name" value="PHOSPHOCARRIER PROTEIN HPR"/>
    <property type="match status" value="1"/>
</dbReference>
<gene>
    <name evidence="7" type="ORF">UFOPK1433_00798</name>
    <name evidence="8" type="ORF">UFOPK1843_01036</name>
</gene>
<dbReference type="PROSITE" id="PS00369">
    <property type="entry name" value="PTS_HPR_HIS"/>
    <property type="match status" value="1"/>
</dbReference>
<evidence type="ECO:0000256" key="1">
    <source>
        <dbReference type="ARBA" id="ARBA00003681"/>
    </source>
</evidence>
<evidence type="ECO:0000256" key="3">
    <source>
        <dbReference type="ARBA" id="ARBA00022448"/>
    </source>
</evidence>
<feature type="domain" description="HPr" evidence="6">
    <location>
        <begin position="3"/>
        <end position="89"/>
    </location>
</feature>
<dbReference type="InterPro" id="IPR001020">
    <property type="entry name" value="PTS_HPr_His_P_site"/>
</dbReference>
<dbReference type="CDD" id="cd00367">
    <property type="entry name" value="PTS-HPr_like"/>
    <property type="match status" value="1"/>
</dbReference>
<evidence type="ECO:0000256" key="2">
    <source>
        <dbReference type="ARBA" id="ARBA00020422"/>
    </source>
</evidence>
<dbReference type="InterPro" id="IPR000032">
    <property type="entry name" value="HPr-like"/>
</dbReference>
<keyword evidence="4" id="KW-0762">Sugar transport</keyword>
<sequence length="89" mass="9283">MSNYESTVEVIDPIGLHARPASQIVKLVKAAGVTVLIGRPGDKLVKANSPLMLMAMKVKTGETLAVAVESDDEAAAAALVAEIQELLRG</sequence>
<dbReference type="Pfam" id="PF00381">
    <property type="entry name" value="PTS-HPr"/>
    <property type="match status" value="1"/>
</dbReference>
<dbReference type="PROSITE" id="PS51350">
    <property type="entry name" value="PTS_HPR_DOM"/>
    <property type="match status" value="1"/>
</dbReference>
<evidence type="ECO:0000313" key="8">
    <source>
        <dbReference type="EMBL" id="CAB4614450.1"/>
    </source>
</evidence>
<keyword evidence="3" id="KW-0813">Transport</keyword>
<dbReference type="PRINTS" id="PR00107">
    <property type="entry name" value="PHOSPHOCPHPR"/>
</dbReference>
<evidence type="ECO:0000313" key="7">
    <source>
        <dbReference type="EMBL" id="CAB4545944.1"/>
    </source>
</evidence>